<reference evidence="1 3" key="1">
    <citation type="submission" date="2016-09" db="EMBL/GenBank/DDBJ databases">
        <title>genome sequences of unsequenced Mycobacteria.</title>
        <authorList>
            <person name="Greninger A.L."/>
            <person name="Jerome K.R."/>
            <person name="Mcnair B."/>
            <person name="Wallis C."/>
            <person name="Fang F."/>
        </authorList>
    </citation>
    <scope>NUCLEOTIDE SEQUENCE [LARGE SCALE GENOMIC DNA]</scope>
    <source>
        <strain evidence="1 3">BM1</strain>
    </source>
</reference>
<accession>A0A1Q4HAB2</accession>
<keyword evidence="4" id="KW-1185">Reference proteome</keyword>
<sequence>MGRGLIGTLVLIWLLIGVFAAWQRDYFAGGATNCATAGTIALTVVAGPLNYAGVNPKVTDCKLPEPSAIGSMEMRVS</sequence>
<evidence type="ECO:0000313" key="3">
    <source>
        <dbReference type="Proteomes" id="UP000191039"/>
    </source>
</evidence>
<comment type="caution">
    <text evidence="1">The sequence shown here is derived from an EMBL/GenBank/DDBJ whole genome shotgun (WGS) entry which is preliminary data.</text>
</comment>
<dbReference type="EMBL" id="MIJD01000144">
    <property type="protein sequence ID" value="OPE53608.1"/>
    <property type="molecule type" value="Genomic_DNA"/>
</dbReference>
<name>A0A1Q4HAB2_9MYCO</name>
<dbReference type="RefSeq" id="WP_073857626.1">
    <property type="nucleotide sequence ID" value="NZ_BAAATC010000011.1"/>
</dbReference>
<evidence type="ECO:0000313" key="1">
    <source>
        <dbReference type="EMBL" id="OPE53608.1"/>
    </source>
</evidence>
<dbReference type="OrthoDB" id="4950701at2"/>
<dbReference type="Proteomes" id="UP000220340">
    <property type="component" value="Unassembled WGS sequence"/>
</dbReference>
<organism evidence="1 3">
    <name type="scientific">Mycolicibacterium diernhoferi</name>
    <dbReference type="NCBI Taxonomy" id="1801"/>
    <lineage>
        <taxon>Bacteria</taxon>
        <taxon>Bacillati</taxon>
        <taxon>Actinomycetota</taxon>
        <taxon>Actinomycetes</taxon>
        <taxon>Mycobacteriales</taxon>
        <taxon>Mycobacteriaceae</taxon>
        <taxon>Mycolicibacterium</taxon>
    </lineage>
</organism>
<proteinExistence type="predicted"/>
<dbReference type="STRING" id="1801.BRW64_17785"/>
<evidence type="ECO:0000313" key="2">
    <source>
        <dbReference type="EMBL" id="PEG53471.1"/>
    </source>
</evidence>
<protein>
    <submittedName>
        <fullName evidence="1">Uncharacterized protein</fullName>
    </submittedName>
</protein>
<reference evidence="2 4" key="2">
    <citation type="submission" date="2017-10" db="EMBL/GenBank/DDBJ databases">
        <title>The new phylogeny of genus Mycobacterium.</title>
        <authorList>
            <person name="Tortoli E."/>
            <person name="Trovato A."/>
            <person name="Cirillo D.M."/>
        </authorList>
    </citation>
    <scope>NUCLEOTIDE SEQUENCE [LARGE SCALE GENOMIC DNA]</scope>
    <source>
        <strain evidence="2 4">IP141170001</strain>
    </source>
</reference>
<gene>
    <name evidence="1" type="ORF">BV510_14725</name>
    <name evidence="2" type="ORF">CRI78_16565</name>
</gene>
<dbReference type="AlphaFoldDB" id="A0A1Q4HAB2"/>
<dbReference type="EMBL" id="PDCR01000020">
    <property type="protein sequence ID" value="PEG53471.1"/>
    <property type="molecule type" value="Genomic_DNA"/>
</dbReference>
<evidence type="ECO:0000313" key="4">
    <source>
        <dbReference type="Proteomes" id="UP000220340"/>
    </source>
</evidence>
<dbReference type="Proteomes" id="UP000191039">
    <property type="component" value="Unassembled WGS sequence"/>
</dbReference>